<evidence type="ECO:0000313" key="2">
    <source>
        <dbReference type="WBParaSite" id="PSU_v2.g6159.t1"/>
    </source>
</evidence>
<proteinExistence type="predicted"/>
<sequence>MIIHAKYIKECIPFHFLSPFNYGLNKVLVALNADINVRESLLLININIDGYIVGELKLTRFGYDYIERSMMFDENDTFTTEVLAEKMIGDCNPVKIILFSEIPNLPIMKQMEQEVFKAMVDKIVKLEGNLDEYNPPFCIEFAKWMFDRSKIRFHSITKTSTQYCIGNFFESGKKRILLHIKSNMPLPFHPYDIVPNSYFEYFFGYYDDNLAEYVVMETFNLDPDSHGYKIILNVDVNSFPSYQTQGFILKEITGLVKRLNDQEKKLLKIPVITFFNNSSVICVHDGHEYNFLENWNGAFGEQLYISFDKKEPKFGKKAFKAYKTKPSTVIFDILTILAQNIDEVCVDAWGFTLITDEFNEVTFEFECFDGTRKTVTPDFLLGLLIKEHIKAIEHELGNSPPAICFNILDSKGKEFLIESIEEACKALKVDCSFYEQN</sequence>
<dbReference type="Proteomes" id="UP000887577">
    <property type="component" value="Unplaced"/>
</dbReference>
<dbReference type="Gene3D" id="3.30.420.40">
    <property type="match status" value="1"/>
</dbReference>
<protein>
    <submittedName>
        <fullName evidence="2">Uncharacterized protein</fullName>
    </submittedName>
</protein>
<evidence type="ECO:0000313" key="1">
    <source>
        <dbReference type="Proteomes" id="UP000887577"/>
    </source>
</evidence>
<name>A0A914Z248_9BILA</name>
<keyword evidence="1" id="KW-1185">Reference proteome</keyword>
<organism evidence="1 2">
    <name type="scientific">Panagrolaimus superbus</name>
    <dbReference type="NCBI Taxonomy" id="310955"/>
    <lineage>
        <taxon>Eukaryota</taxon>
        <taxon>Metazoa</taxon>
        <taxon>Ecdysozoa</taxon>
        <taxon>Nematoda</taxon>
        <taxon>Chromadorea</taxon>
        <taxon>Rhabditida</taxon>
        <taxon>Tylenchina</taxon>
        <taxon>Panagrolaimomorpha</taxon>
        <taxon>Panagrolaimoidea</taxon>
        <taxon>Panagrolaimidae</taxon>
        <taxon>Panagrolaimus</taxon>
    </lineage>
</organism>
<reference evidence="2" key="1">
    <citation type="submission" date="2022-11" db="UniProtKB">
        <authorList>
            <consortium name="WormBaseParasite"/>
        </authorList>
    </citation>
    <scope>IDENTIFICATION</scope>
</reference>
<accession>A0A914Z248</accession>
<dbReference type="AlphaFoldDB" id="A0A914Z248"/>
<dbReference type="WBParaSite" id="PSU_v2.g6159.t1">
    <property type="protein sequence ID" value="PSU_v2.g6159.t1"/>
    <property type="gene ID" value="PSU_v2.g6159"/>
</dbReference>